<keyword evidence="3" id="KW-1185">Reference proteome</keyword>
<proteinExistence type="predicted"/>
<feature type="region of interest" description="Disordered" evidence="1">
    <location>
        <begin position="150"/>
        <end position="229"/>
    </location>
</feature>
<dbReference type="EMBL" id="BTGU01000269">
    <property type="protein sequence ID" value="GMN65892.1"/>
    <property type="molecule type" value="Genomic_DNA"/>
</dbReference>
<organism evidence="2 3">
    <name type="scientific">Ficus carica</name>
    <name type="common">Common fig</name>
    <dbReference type="NCBI Taxonomy" id="3494"/>
    <lineage>
        <taxon>Eukaryota</taxon>
        <taxon>Viridiplantae</taxon>
        <taxon>Streptophyta</taxon>
        <taxon>Embryophyta</taxon>
        <taxon>Tracheophyta</taxon>
        <taxon>Spermatophyta</taxon>
        <taxon>Magnoliopsida</taxon>
        <taxon>eudicotyledons</taxon>
        <taxon>Gunneridae</taxon>
        <taxon>Pentapetalae</taxon>
        <taxon>rosids</taxon>
        <taxon>fabids</taxon>
        <taxon>Rosales</taxon>
        <taxon>Moraceae</taxon>
        <taxon>Ficeae</taxon>
        <taxon>Ficus</taxon>
    </lineage>
</organism>
<feature type="compositionally biased region" description="Basic and acidic residues" evidence="1">
    <location>
        <begin position="150"/>
        <end position="162"/>
    </location>
</feature>
<dbReference type="AlphaFoldDB" id="A0AA88E0R6"/>
<reference evidence="2" key="1">
    <citation type="submission" date="2023-07" db="EMBL/GenBank/DDBJ databases">
        <title>draft genome sequence of fig (Ficus carica).</title>
        <authorList>
            <person name="Takahashi T."/>
            <person name="Nishimura K."/>
        </authorList>
    </citation>
    <scope>NUCLEOTIDE SEQUENCE</scope>
</reference>
<comment type="caution">
    <text evidence="2">The sequence shown here is derived from an EMBL/GenBank/DDBJ whole genome shotgun (WGS) entry which is preliminary data.</text>
</comment>
<evidence type="ECO:0000256" key="1">
    <source>
        <dbReference type="SAM" id="MobiDB-lite"/>
    </source>
</evidence>
<gene>
    <name evidence="2" type="ORF">TIFTF001_034961</name>
</gene>
<sequence length="229" mass="23637">MPLSMALTGSERLEDSATSAVSRSSNFTSWRAGGRSSLERAGSRLVGGAGGATVGAGAAAVAGTALVAGNPGGAALLLGGAEVPTLALPLPRLVIFASLCLLSSPRHSAAWSLAGQPLALQKEKKRSVTVKLRLFAASARQCVLPDLRSADPERDVIPERESAFGSPSQDPRRQYAAPGTPATRRRAEAQGPEPPAPLLEHRSSQKRSRLGQLLSETGCGRSALAFGRP</sequence>
<name>A0AA88E0R6_FICCA</name>
<protein>
    <submittedName>
        <fullName evidence="2">Uncharacterized protein</fullName>
    </submittedName>
</protein>
<evidence type="ECO:0000313" key="2">
    <source>
        <dbReference type="EMBL" id="GMN65892.1"/>
    </source>
</evidence>
<accession>A0AA88E0R6</accession>
<evidence type="ECO:0000313" key="3">
    <source>
        <dbReference type="Proteomes" id="UP001187192"/>
    </source>
</evidence>
<dbReference type="Proteomes" id="UP001187192">
    <property type="component" value="Unassembled WGS sequence"/>
</dbReference>